<comment type="caution">
    <text evidence="5">The sequence shown here is derived from an EMBL/GenBank/DDBJ whole genome shotgun (WGS) entry which is preliminary data.</text>
</comment>
<evidence type="ECO:0000259" key="4">
    <source>
        <dbReference type="Pfam" id="PF01764"/>
    </source>
</evidence>
<dbReference type="GO" id="GO:0016787">
    <property type="term" value="F:hydrolase activity"/>
    <property type="evidence" value="ECO:0007669"/>
    <property type="project" value="UniProtKB-KW"/>
</dbReference>
<keyword evidence="2 5" id="KW-0378">Hydrolase</keyword>
<keyword evidence="6" id="KW-1185">Reference proteome</keyword>
<dbReference type="PANTHER" id="PTHR46640:SF1">
    <property type="entry name" value="FUNGAL LIPASE-LIKE DOMAIN-CONTAINING PROTEIN-RELATED"/>
    <property type="match status" value="1"/>
</dbReference>
<evidence type="ECO:0000313" key="5">
    <source>
        <dbReference type="EMBL" id="KAG9241835.1"/>
    </source>
</evidence>
<dbReference type="AlphaFoldDB" id="A0A9P7YYY5"/>
<feature type="signal peptide" evidence="3">
    <location>
        <begin position="1"/>
        <end position="22"/>
    </location>
</feature>
<dbReference type="OrthoDB" id="426718at2759"/>
<dbReference type="Pfam" id="PF01764">
    <property type="entry name" value="Lipase_3"/>
    <property type="match status" value="1"/>
</dbReference>
<proteinExistence type="predicted"/>
<name>A0A9P7YYY5_9HELO</name>
<dbReference type="PANTHER" id="PTHR46640">
    <property type="entry name" value="TRIACYLGLYCEROL LIPASE, PUTATIVE (AFU_ORTHOLOGUE AFUA_6G06510)-RELATED"/>
    <property type="match status" value="1"/>
</dbReference>
<dbReference type="EMBL" id="MU254150">
    <property type="protein sequence ID" value="KAG9241835.1"/>
    <property type="molecule type" value="Genomic_DNA"/>
</dbReference>
<keyword evidence="1 3" id="KW-0732">Signal</keyword>
<dbReference type="SUPFAM" id="SSF53474">
    <property type="entry name" value="alpha/beta-Hydrolases"/>
    <property type="match status" value="1"/>
</dbReference>
<protein>
    <submittedName>
        <fullName evidence="5">Alpha/Beta hydrolase protein</fullName>
    </submittedName>
</protein>
<sequence>MLSILSKTNITLVALYLATALAFPPEHLWPRETTIKITSAELSKVDLFSQYAGAAYCYSNVHNAVGTRLACSAEGGKCPAIEAAGATVLQAFGTHGGTTTEGYLALDTISKLIVIAFQGTQLDSSPRDVLTNTAIIQRRTTLCGTANKHDGCVVHDGFYRSMMDAWANITSVLIAAIHSRPDYKIVATGHSLGGAIAALLAVQLRNYGHIVDLYTYGQPHIGNQDINLYIQSQSPTQGTNVRVTHTNDVVPQLPPHSWQPEWDHYYPEYWITADGTTTTENVNVVIGSLFSASGNEGTKSWFGLYYDLFAGFKAHGKYFALSGCNSSPP</sequence>
<dbReference type="InterPro" id="IPR051299">
    <property type="entry name" value="AB_hydrolase_lip/est"/>
</dbReference>
<dbReference type="InterPro" id="IPR029058">
    <property type="entry name" value="AB_hydrolase_fold"/>
</dbReference>
<dbReference type="CDD" id="cd00519">
    <property type="entry name" value="Lipase_3"/>
    <property type="match status" value="1"/>
</dbReference>
<evidence type="ECO:0000256" key="1">
    <source>
        <dbReference type="ARBA" id="ARBA00022729"/>
    </source>
</evidence>
<reference evidence="5" key="1">
    <citation type="journal article" date="2021" name="IMA Fungus">
        <title>Genomic characterization of three marine fungi, including Emericellopsis atlantica sp. nov. with signatures of a generalist lifestyle and marine biomass degradation.</title>
        <authorList>
            <person name="Hagestad O.C."/>
            <person name="Hou L."/>
            <person name="Andersen J.H."/>
            <person name="Hansen E.H."/>
            <person name="Altermark B."/>
            <person name="Li C."/>
            <person name="Kuhnert E."/>
            <person name="Cox R.J."/>
            <person name="Crous P.W."/>
            <person name="Spatafora J.W."/>
            <person name="Lail K."/>
            <person name="Amirebrahimi M."/>
            <person name="Lipzen A."/>
            <person name="Pangilinan J."/>
            <person name="Andreopoulos W."/>
            <person name="Hayes R.D."/>
            <person name="Ng V."/>
            <person name="Grigoriev I.V."/>
            <person name="Jackson S.A."/>
            <person name="Sutton T.D.S."/>
            <person name="Dobson A.D.W."/>
            <person name="Rama T."/>
        </authorList>
    </citation>
    <scope>NUCLEOTIDE SEQUENCE</scope>
    <source>
        <strain evidence="5">TRa3180A</strain>
    </source>
</reference>
<gene>
    <name evidence="5" type="ORF">BJ878DRAFT_569828</name>
</gene>
<evidence type="ECO:0000256" key="3">
    <source>
        <dbReference type="SAM" id="SignalP"/>
    </source>
</evidence>
<feature type="chain" id="PRO_5040360959" evidence="3">
    <location>
        <begin position="23"/>
        <end position="329"/>
    </location>
</feature>
<evidence type="ECO:0000256" key="2">
    <source>
        <dbReference type="ARBA" id="ARBA00022801"/>
    </source>
</evidence>
<accession>A0A9P7YYY5</accession>
<dbReference type="Proteomes" id="UP000887226">
    <property type="component" value="Unassembled WGS sequence"/>
</dbReference>
<dbReference type="GO" id="GO:0006629">
    <property type="term" value="P:lipid metabolic process"/>
    <property type="evidence" value="ECO:0007669"/>
    <property type="project" value="InterPro"/>
</dbReference>
<dbReference type="Gene3D" id="3.40.50.1820">
    <property type="entry name" value="alpha/beta hydrolase"/>
    <property type="match status" value="1"/>
</dbReference>
<evidence type="ECO:0000313" key="6">
    <source>
        <dbReference type="Proteomes" id="UP000887226"/>
    </source>
</evidence>
<dbReference type="InterPro" id="IPR002921">
    <property type="entry name" value="Fungal_lipase-type"/>
</dbReference>
<feature type="domain" description="Fungal lipase-type" evidence="4">
    <location>
        <begin position="114"/>
        <end position="256"/>
    </location>
</feature>
<organism evidence="5 6">
    <name type="scientific">Calycina marina</name>
    <dbReference type="NCBI Taxonomy" id="1763456"/>
    <lineage>
        <taxon>Eukaryota</taxon>
        <taxon>Fungi</taxon>
        <taxon>Dikarya</taxon>
        <taxon>Ascomycota</taxon>
        <taxon>Pezizomycotina</taxon>
        <taxon>Leotiomycetes</taxon>
        <taxon>Helotiales</taxon>
        <taxon>Pezizellaceae</taxon>
        <taxon>Calycina</taxon>
    </lineage>
</organism>